<evidence type="ECO:0000256" key="11">
    <source>
        <dbReference type="PIRSR" id="PIRSR605708-1"/>
    </source>
</evidence>
<dbReference type="InterPro" id="IPR046452">
    <property type="entry name" value="HgmA_N"/>
</dbReference>
<dbReference type="FunFam" id="2.60.120.10:FF:000036">
    <property type="entry name" value="Homogentisate 1,2-dioxygenase"/>
    <property type="match status" value="1"/>
</dbReference>
<dbReference type="InterPro" id="IPR022950">
    <property type="entry name" value="Homogentis_dOase_bac"/>
</dbReference>
<dbReference type="InterPro" id="IPR011051">
    <property type="entry name" value="RmlC_Cupin_sf"/>
</dbReference>
<dbReference type="EMBL" id="CP056030">
    <property type="protein sequence ID" value="QKZ03154.1"/>
    <property type="molecule type" value="Genomic_DNA"/>
</dbReference>
<feature type="active site" description="Proton acceptor" evidence="9 11">
    <location>
        <position position="289"/>
    </location>
</feature>
<proteinExistence type="inferred from homology"/>
<dbReference type="RefSeq" id="WP_176569921.1">
    <property type="nucleotide sequence ID" value="NZ_CP056030.1"/>
</dbReference>
<feature type="domain" description="Homogentisate 1,2-dioxygenase C-terminal" evidence="13">
    <location>
        <begin position="278"/>
        <end position="429"/>
    </location>
</feature>
<dbReference type="KEGG" id="pez:HWQ56_04860"/>
<gene>
    <name evidence="9" type="primary">hmgA</name>
    <name evidence="15" type="ORF">HWQ56_04860</name>
</gene>
<organism evidence="15 16">
    <name type="scientific">Pseudomonas eucalypticola</name>
    <dbReference type="NCBI Taxonomy" id="2599595"/>
    <lineage>
        <taxon>Bacteria</taxon>
        <taxon>Pseudomonadati</taxon>
        <taxon>Pseudomonadota</taxon>
        <taxon>Gammaproteobacteria</taxon>
        <taxon>Pseudomonadales</taxon>
        <taxon>Pseudomonadaceae</taxon>
        <taxon>Pseudomonas</taxon>
    </lineage>
</organism>
<feature type="binding site" evidence="12">
    <location>
        <position position="347"/>
    </location>
    <ligand>
        <name>homogentisate</name>
        <dbReference type="ChEBI" id="CHEBI:16169"/>
    </ligand>
</feature>
<keyword evidence="7 9" id="KW-0408">Iron</keyword>
<evidence type="ECO:0000256" key="9">
    <source>
        <dbReference type="HAMAP-Rule" id="MF_00334"/>
    </source>
</evidence>
<dbReference type="GO" id="GO:0004411">
    <property type="term" value="F:homogentisate 1,2-dioxygenase activity"/>
    <property type="evidence" value="ECO:0007669"/>
    <property type="project" value="UniProtKB-UniRule"/>
</dbReference>
<dbReference type="PANTHER" id="PTHR11056">
    <property type="entry name" value="HOMOGENTISATE 1,2-DIOXYGENASE"/>
    <property type="match status" value="1"/>
</dbReference>
<dbReference type="NCBIfam" id="TIGR01015">
    <property type="entry name" value="hmgA"/>
    <property type="match status" value="1"/>
</dbReference>
<feature type="binding site" evidence="12">
    <location>
        <position position="368"/>
    </location>
    <ligand>
        <name>Fe cation</name>
        <dbReference type="ChEBI" id="CHEBI:24875"/>
    </ligand>
</feature>
<keyword evidence="5 9" id="KW-0223">Dioxygenase</keyword>
<dbReference type="HAMAP" id="MF_00334">
    <property type="entry name" value="Homogentis_dioxygen"/>
    <property type="match status" value="1"/>
</dbReference>
<dbReference type="GO" id="GO:0005737">
    <property type="term" value="C:cytoplasm"/>
    <property type="evidence" value="ECO:0007669"/>
    <property type="project" value="TreeGrafter"/>
</dbReference>
<comment type="similarity">
    <text evidence="2 9">Belongs to the homogentisate dioxygenase family.</text>
</comment>
<feature type="binding site" evidence="12">
    <location>
        <position position="338"/>
    </location>
    <ligand>
        <name>Fe cation</name>
        <dbReference type="ChEBI" id="CHEBI:24875"/>
    </ligand>
</feature>
<dbReference type="Pfam" id="PF20510">
    <property type="entry name" value="HgmA_N"/>
    <property type="match status" value="1"/>
</dbReference>
<sequence length="436" mass="47929">MDVDPGTVAPRYHSGFGNQFSSEALPGALPTGQNSPQKAPYGLYAEQFSGTAFTVPRHEARRTWLYRIRPSALHPRFEPLARQLQGGPLGEPTPNRLRWDPLPLPASPTDFVDGWVAMAANAAPDQPAGCSLYHYAANRDMDRVFYNADGELLLVPELGRLRVLTELGVLDIQPLEIAVIPRGLKFRVHLPDGQARGYLAENHGMALRLPDLGPIGSNGLANPRDFLAPVAQFQDSSASTVLVQKFLGRLWGCELDHSPLDVVAWHGNNVPYKYDLRLFNTLGTVSYDHPDPSIFTVLTSPGTVPGMANMDFVIFPPRWMVADNTFRPPWFHRNLMNEYMGLIQGAYDAKAEGFVPGGASLHSCMSAHGPDAETCAKAVAATLTPSRIEQTMAFMFETSQVLRPSRHALECAQLQPGYDACWASLPSTFDPNRRTP</sequence>
<accession>A0A7D5D4T5</accession>
<dbReference type="GO" id="GO:0006572">
    <property type="term" value="P:L-tyrosine catabolic process"/>
    <property type="evidence" value="ECO:0007669"/>
    <property type="project" value="UniProtKB-UniRule"/>
</dbReference>
<dbReference type="InterPro" id="IPR046451">
    <property type="entry name" value="HgmA_C"/>
</dbReference>
<comment type="catalytic activity">
    <reaction evidence="9">
        <text>homogentisate + O2 = 4-maleylacetoacetate + H(+)</text>
        <dbReference type="Rhea" id="RHEA:15449"/>
        <dbReference type="ChEBI" id="CHEBI:15378"/>
        <dbReference type="ChEBI" id="CHEBI:15379"/>
        <dbReference type="ChEBI" id="CHEBI:16169"/>
        <dbReference type="ChEBI" id="CHEBI:17105"/>
        <dbReference type="EC" id="1.13.11.5"/>
    </reaction>
</comment>
<comment type="caution">
    <text evidence="9">Lacks conserved residue(s) required for the propagation of feature annotation.</text>
</comment>
<feature type="binding site" evidence="12">
    <location>
        <position position="332"/>
    </location>
    <ligand>
        <name>Fe cation</name>
        <dbReference type="ChEBI" id="CHEBI:24875"/>
    </ligand>
</feature>
<dbReference type="Proteomes" id="UP000509568">
    <property type="component" value="Chromosome"/>
</dbReference>
<comment type="subunit">
    <text evidence="9">Hexamer; dimer of trimers.</text>
</comment>
<dbReference type="Pfam" id="PF04209">
    <property type="entry name" value="HgmA_C"/>
    <property type="match status" value="1"/>
</dbReference>
<evidence type="ECO:0000256" key="2">
    <source>
        <dbReference type="ARBA" id="ARBA00007757"/>
    </source>
</evidence>
<dbReference type="CDD" id="cd07000">
    <property type="entry name" value="cupin_HGO_N"/>
    <property type="match status" value="1"/>
</dbReference>
<comment type="function">
    <text evidence="9">Involved in the catabolism of homogentisate (2,5-dihydroxyphenylacetate or 2,5-OH-PhAc), a central intermediate in the degradation of phenylalanine and tyrosine. Catalyzes the oxidative ring cleavage of the aromatic ring of homogentisate to yield maleylacetoacetate.</text>
</comment>
<dbReference type="GO" id="GO:0005506">
    <property type="term" value="F:iron ion binding"/>
    <property type="evidence" value="ECO:0007669"/>
    <property type="project" value="UniProtKB-UniRule"/>
</dbReference>
<evidence type="ECO:0000256" key="12">
    <source>
        <dbReference type="PIRSR" id="PIRSR605708-2"/>
    </source>
</evidence>
<evidence type="ECO:0000259" key="13">
    <source>
        <dbReference type="Pfam" id="PF04209"/>
    </source>
</evidence>
<evidence type="ECO:0000256" key="6">
    <source>
        <dbReference type="ARBA" id="ARBA00023002"/>
    </source>
</evidence>
<dbReference type="InterPro" id="IPR014710">
    <property type="entry name" value="RmlC-like_jellyroll"/>
</dbReference>
<comment type="pathway">
    <text evidence="9">Amino-acid degradation; L-phenylalanine degradation; acetoacetate and fumarate from L-phenylalanine: step 4/6.</text>
</comment>
<dbReference type="SUPFAM" id="SSF51182">
    <property type="entry name" value="RmlC-like cupins"/>
    <property type="match status" value="1"/>
</dbReference>
<evidence type="ECO:0000256" key="1">
    <source>
        <dbReference type="ARBA" id="ARBA00001962"/>
    </source>
</evidence>
<dbReference type="InterPro" id="IPR005708">
    <property type="entry name" value="Homogentis_dOase"/>
</dbReference>
<reference evidence="15 16" key="1">
    <citation type="submission" date="2020-06" db="EMBL/GenBank/DDBJ databases">
        <title>Pseudomonas eucalypticola sp. nov., an endophyte of Eucalyptus dunnii leaves with biocontrol ability of eucalyptus leaf blight.</title>
        <authorList>
            <person name="Liu Y."/>
            <person name="Song Z."/>
            <person name="Zeng H."/>
            <person name="Lu M."/>
            <person name="Wang X."/>
            <person name="Lian X."/>
            <person name="Zhang Q."/>
        </authorList>
    </citation>
    <scope>NUCLEOTIDE SEQUENCE [LARGE SCALE GENOMIC DNA]</scope>
    <source>
        <strain evidence="15 16">NP-1</strain>
    </source>
</reference>
<evidence type="ECO:0000256" key="5">
    <source>
        <dbReference type="ARBA" id="ARBA00022964"/>
    </source>
</evidence>
<evidence type="ECO:0000256" key="8">
    <source>
        <dbReference type="ARBA" id="ARBA00023232"/>
    </source>
</evidence>
<evidence type="ECO:0000256" key="7">
    <source>
        <dbReference type="ARBA" id="ARBA00023004"/>
    </source>
</evidence>
<keyword evidence="4 9" id="KW-0828">Tyrosine catabolism</keyword>
<dbReference type="EC" id="1.13.11.5" evidence="9 10"/>
<evidence type="ECO:0000256" key="4">
    <source>
        <dbReference type="ARBA" id="ARBA00022878"/>
    </source>
</evidence>
<dbReference type="UniPathway" id="UPA00139">
    <property type="reaction ID" value="UER00339"/>
</dbReference>
<evidence type="ECO:0000313" key="16">
    <source>
        <dbReference type="Proteomes" id="UP000509568"/>
    </source>
</evidence>
<protein>
    <recommendedName>
        <fullName evidence="9 10">Homogentisate 1,2-dioxygenase</fullName>
        <shortName evidence="9">HGDO</shortName>
        <ecNumber evidence="9 10">1.13.11.5</ecNumber>
    </recommendedName>
    <alternativeName>
        <fullName evidence="9">Homogentisate oxygenase</fullName>
    </alternativeName>
    <alternativeName>
        <fullName evidence="9">Homogentisic acid oxidase</fullName>
    </alternativeName>
    <alternativeName>
        <fullName evidence="9">Homogentisicase</fullName>
    </alternativeName>
</protein>
<keyword evidence="16" id="KW-1185">Reference proteome</keyword>
<evidence type="ECO:0000259" key="14">
    <source>
        <dbReference type="Pfam" id="PF20510"/>
    </source>
</evidence>
<comment type="cofactor">
    <cofactor evidence="1 9 12">
        <name>Fe cation</name>
        <dbReference type="ChEBI" id="CHEBI:24875"/>
    </cofactor>
</comment>
<evidence type="ECO:0000313" key="15">
    <source>
        <dbReference type="EMBL" id="QKZ03154.1"/>
    </source>
</evidence>
<keyword evidence="3 9" id="KW-0479">Metal-binding</keyword>
<dbReference type="GO" id="GO:0006559">
    <property type="term" value="P:L-phenylalanine catabolic process"/>
    <property type="evidence" value="ECO:0007669"/>
    <property type="project" value="UniProtKB-UniRule"/>
</dbReference>
<dbReference type="AlphaFoldDB" id="A0A7D5D4T5"/>
<evidence type="ECO:0000256" key="10">
    <source>
        <dbReference type="NCBIfam" id="TIGR01015"/>
    </source>
</evidence>
<feature type="domain" description="Homogentisate 1,2-dioxygenase N-terminal" evidence="14">
    <location>
        <begin position="11"/>
        <end position="276"/>
    </location>
</feature>
<keyword evidence="8 9" id="KW-0585">Phenylalanine catabolism</keyword>
<feature type="binding site" evidence="9 12">
    <location>
        <position position="368"/>
    </location>
    <ligand>
        <name>homogentisate</name>
        <dbReference type="ChEBI" id="CHEBI:16169"/>
    </ligand>
</feature>
<name>A0A7D5D4T5_9PSED</name>
<dbReference type="Gene3D" id="2.60.120.10">
    <property type="entry name" value="Jelly Rolls"/>
    <property type="match status" value="1"/>
</dbReference>
<evidence type="ECO:0000256" key="3">
    <source>
        <dbReference type="ARBA" id="ARBA00022723"/>
    </source>
</evidence>
<dbReference type="PANTHER" id="PTHR11056:SF0">
    <property type="entry name" value="HOMOGENTISATE 1,2-DIOXYGENASE"/>
    <property type="match status" value="1"/>
</dbReference>
<keyword evidence="6 9" id="KW-0560">Oxidoreductase</keyword>